<dbReference type="AlphaFoldDB" id="A0A4Y2CP17"/>
<evidence type="ECO:0000313" key="2">
    <source>
        <dbReference type="Proteomes" id="UP000499080"/>
    </source>
</evidence>
<name>A0A4Y2CP17_ARAVE</name>
<reference evidence="1 2" key="1">
    <citation type="journal article" date="2019" name="Sci. Rep.">
        <title>Orb-weaving spider Araneus ventricosus genome elucidates the spidroin gene catalogue.</title>
        <authorList>
            <person name="Kono N."/>
            <person name="Nakamura H."/>
            <person name="Ohtoshi R."/>
            <person name="Moran D.A.P."/>
            <person name="Shinohara A."/>
            <person name="Yoshida Y."/>
            <person name="Fujiwara M."/>
            <person name="Mori M."/>
            <person name="Tomita M."/>
            <person name="Arakawa K."/>
        </authorList>
    </citation>
    <scope>NUCLEOTIDE SEQUENCE [LARGE SCALE GENOMIC DNA]</scope>
</reference>
<comment type="caution">
    <text evidence="1">The sequence shown here is derived from an EMBL/GenBank/DDBJ whole genome shotgun (WGS) entry which is preliminary data.</text>
</comment>
<gene>
    <name evidence="1" type="ORF">AVEN_175517_1</name>
</gene>
<organism evidence="1 2">
    <name type="scientific">Araneus ventricosus</name>
    <name type="common">Orbweaver spider</name>
    <name type="synonym">Epeira ventricosa</name>
    <dbReference type="NCBI Taxonomy" id="182803"/>
    <lineage>
        <taxon>Eukaryota</taxon>
        <taxon>Metazoa</taxon>
        <taxon>Ecdysozoa</taxon>
        <taxon>Arthropoda</taxon>
        <taxon>Chelicerata</taxon>
        <taxon>Arachnida</taxon>
        <taxon>Araneae</taxon>
        <taxon>Araneomorphae</taxon>
        <taxon>Entelegynae</taxon>
        <taxon>Araneoidea</taxon>
        <taxon>Araneidae</taxon>
        <taxon>Araneus</taxon>
    </lineage>
</organism>
<dbReference type="EMBL" id="BGPR01000217">
    <property type="protein sequence ID" value="GBM05656.1"/>
    <property type="molecule type" value="Genomic_DNA"/>
</dbReference>
<keyword evidence="2" id="KW-1185">Reference proteome</keyword>
<proteinExistence type="predicted"/>
<protein>
    <submittedName>
        <fullName evidence="1">Uncharacterized protein</fullName>
    </submittedName>
</protein>
<accession>A0A4Y2CP17</accession>
<sequence length="103" mass="11690">MDLNHYYTENITFLLYHGIVKAKCAKHGLDSPKLIVGSRFGYAVYANLVHAKSAVAGETSYVGMAWKFEVWDDGSGIDFIILPRFETTRSLPTWEHTKHNVNE</sequence>
<evidence type="ECO:0000313" key="1">
    <source>
        <dbReference type="EMBL" id="GBM05656.1"/>
    </source>
</evidence>
<dbReference type="Proteomes" id="UP000499080">
    <property type="component" value="Unassembled WGS sequence"/>
</dbReference>